<evidence type="ECO:0000313" key="2">
    <source>
        <dbReference type="EMBL" id="RHF86609.1"/>
    </source>
</evidence>
<sequence length="64" mass="7738">MQKILEKLVQMDQYKEGMTDRYDEAFGRYVRTGGMPGSYVYKTEDRQYDYKGVQVVDICRWLRE</sequence>
<gene>
    <name evidence="2" type="ORF">DW654_03220</name>
    <name evidence="1" type="ORF">DW914_12985</name>
</gene>
<dbReference type="Proteomes" id="UP000283701">
    <property type="component" value="Unassembled WGS sequence"/>
</dbReference>
<comment type="caution">
    <text evidence="1">The sequence shown here is derived from an EMBL/GenBank/DDBJ whole genome shotgun (WGS) entry which is preliminary data.</text>
</comment>
<dbReference type="Proteomes" id="UP000283492">
    <property type="component" value="Unassembled WGS sequence"/>
</dbReference>
<reference evidence="3 4" key="1">
    <citation type="submission" date="2018-08" db="EMBL/GenBank/DDBJ databases">
        <title>A genome reference for cultivated species of the human gut microbiota.</title>
        <authorList>
            <person name="Zou Y."/>
            <person name="Xue W."/>
            <person name="Luo G."/>
        </authorList>
    </citation>
    <scope>NUCLEOTIDE SEQUENCE [LARGE SCALE GENOMIC DNA]</scope>
    <source>
        <strain evidence="2 4">AM23-23AC</strain>
        <strain evidence="1 3">AM42-1AC</strain>
    </source>
</reference>
<dbReference type="AlphaFoldDB" id="A0A3R6AFC8"/>
<evidence type="ECO:0000313" key="4">
    <source>
        <dbReference type="Proteomes" id="UP000283701"/>
    </source>
</evidence>
<evidence type="ECO:0000313" key="1">
    <source>
        <dbReference type="EMBL" id="RHA86268.1"/>
    </source>
</evidence>
<protein>
    <submittedName>
        <fullName evidence="1">Uncharacterized protein</fullName>
    </submittedName>
</protein>
<dbReference type="EMBL" id="QSFX01000025">
    <property type="protein sequence ID" value="RHA86268.1"/>
    <property type="molecule type" value="Genomic_DNA"/>
</dbReference>
<evidence type="ECO:0000313" key="3">
    <source>
        <dbReference type="Proteomes" id="UP000283492"/>
    </source>
</evidence>
<name>A0A3R6AFC8_9FIRM</name>
<accession>A0A3R6AFC8</accession>
<organism evidence="1 3">
    <name type="scientific">Roseburia inulinivorans</name>
    <dbReference type="NCBI Taxonomy" id="360807"/>
    <lineage>
        <taxon>Bacteria</taxon>
        <taxon>Bacillati</taxon>
        <taxon>Bacillota</taxon>
        <taxon>Clostridia</taxon>
        <taxon>Lachnospirales</taxon>
        <taxon>Lachnospiraceae</taxon>
        <taxon>Roseburia</taxon>
    </lineage>
</organism>
<dbReference type="EMBL" id="QRHP01000002">
    <property type="protein sequence ID" value="RHF86609.1"/>
    <property type="molecule type" value="Genomic_DNA"/>
</dbReference>
<proteinExistence type="predicted"/>